<dbReference type="EMBL" id="BMDH01000001">
    <property type="protein sequence ID" value="GGI13102.1"/>
    <property type="molecule type" value="Genomic_DNA"/>
</dbReference>
<reference evidence="3" key="1">
    <citation type="journal article" date="2014" name="Int. J. Syst. Evol. Microbiol.">
        <title>Complete genome sequence of Corynebacterium casei LMG S-19264T (=DSM 44701T), isolated from a smear-ripened cheese.</title>
        <authorList>
            <consortium name="US DOE Joint Genome Institute (JGI-PGF)"/>
            <person name="Walter F."/>
            <person name="Albersmeier A."/>
            <person name="Kalinowski J."/>
            <person name="Ruckert C."/>
        </authorList>
    </citation>
    <scope>NUCLEOTIDE SEQUENCE</scope>
    <source>
        <strain evidence="3">CCM 8606</strain>
    </source>
</reference>
<dbReference type="Proteomes" id="UP000619536">
    <property type="component" value="Unassembled WGS sequence"/>
</dbReference>
<dbReference type="AlphaFoldDB" id="A0A8J3EXF3"/>
<dbReference type="Pfam" id="PF09704">
    <property type="entry name" value="Cas_Cas5d"/>
    <property type="match status" value="1"/>
</dbReference>
<dbReference type="RefSeq" id="WP_188354586.1">
    <property type="nucleotide sequence ID" value="NZ_BMDH01000001.1"/>
</dbReference>
<evidence type="ECO:0000313" key="3">
    <source>
        <dbReference type="EMBL" id="GGI13102.1"/>
    </source>
</evidence>
<keyword evidence="1 2" id="KW-0051">Antiviral defense</keyword>
<evidence type="ECO:0000256" key="2">
    <source>
        <dbReference type="PIRNR" id="PIRNR029950"/>
    </source>
</evidence>
<accession>A0A8J3EXF3</accession>
<gene>
    <name evidence="3" type="ORF">GCM10007377_04280</name>
</gene>
<keyword evidence="4" id="KW-1185">Reference proteome</keyword>
<keyword evidence="2" id="KW-0540">Nuclease</keyword>
<dbReference type="NCBIfam" id="TIGR02593">
    <property type="entry name" value="CRISPR_cas5"/>
    <property type="match status" value="1"/>
</dbReference>
<protein>
    <recommendedName>
        <fullName evidence="2">pre-crRNA processing endonuclease</fullName>
        <ecNumber evidence="2">3.1.-.-</ecNumber>
    </recommendedName>
</protein>
<dbReference type="Gene3D" id="3.30.70.2660">
    <property type="match status" value="1"/>
</dbReference>
<sequence>MSQHRNSIEYEISGKYALFSDPAARIGGEKFSYSVPTYQALIGITEGIYWKPTFIWVIDAVRIMHKIQTESKGIRPIKLSGSNDLSYYTYLYDVRYQVQAHFVWNEQRKDLAGDRNENKHHQIALRSVEKGGRRDIFLGTRECPGYIEPCVFGESAGFYDDYGDWDMGYMFHSFIYPDENPEHHFITQFFRPVMHDGVIDFHDKTTHLEQRIIRSHQPIQQFQLGTNVQRVEEEYGYLD</sequence>
<proteinExistence type="inferred from homology"/>
<dbReference type="GO" id="GO:0016787">
    <property type="term" value="F:hydrolase activity"/>
    <property type="evidence" value="ECO:0007669"/>
    <property type="project" value="UniProtKB-KW"/>
</dbReference>
<evidence type="ECO:0000256" key="1">
    <source>
        <dbReference type="ARBA" id="ARBA00023118"/>
    </source>
</evidence>
<evidence type="ECO:0000313" key="4">
    <source>
        <dbReference type="Proteomes" id="UP000619536"/>
    </source>
</evidence>
<dbReference type="InterPro" id="IPR010155">
    <property type="entry name" value="CRISPR-assoc_prot_Cas5d"/>
</dbReference>
<dbReference type="GO" id="GO:0004519">
    <property type="term" value="F:endonuclease activity"/>
    <property type="evidence" value="ECO:0007669"/>
    <property type="project" value="UniProtKB-UniRule"/>
</dbReference>
<dbReference type="GO" id="GO:0043571">
    <property type="term" value="P:maintenance of CRISPR repeat elements"/>
    <property type="evidence" value="ECO:0007669"/>
    <property type="project" value="UniProtKB-UniRule"/>
</dbReference>
<comment type="function">
    <text evidence="2">CRISPR (clustered regularly interspaced short palindromic repeat) is an adaptive immune system that provides protection against mobile genetic elements (viruses, transposable elements and conjugative plasmids). CRISPR clusters contain spacers, sequences complementary to antecedent mobile elements, and target invading nucleic acids. CRISPR clusters are transcribed and processed into CRISPR RNA (crRNA).</text>
</comment>
<dbReference type="PIRSF" id="PIRSF029950">
    <property type="entry name" value="Cas_CT1134"/>
    <property type="match status" value="1"/>
</dbReference>
<dbReference type="NCBIfam" id="TIGR01876">
    <property type="entry name" value="cas_Cas5d"/>
    <property type="match status" value="1"/>
</dbReference>
<dbReference type="GO" id="GO:0003723">
    <property type="term" value="F:RNA binding"/>
    <property type="evidence" value="ECO:0007669"/>
    <property type="project" value="UniProtKB-UniRule"/>
</dbReference>
<comment type="similarity">
    <text evidence="2">Belongs to the CRISPR-associated protein Cas5 family. Subtype I-C/Dvulg subfamily.</text>
</comment>
<name>A0A8J3EXF3_9BIFI</name>
<reference evidence="3" key="2">
    <citation type="submission" date="2020-09" db="EMBL/GenBank/DDBJ databases">
        <authorList>
            <person name="Sun Q."/>
            <person name="Sedlacek I."/>
        </authorList>
    </citation>
    <scope>NUCLEOTIDE SEQUENCE</scope>
    <source>
        <strain evidence="3">CCM 8606</strain>
    </source>
</reference>
<dbReference type="InterPro" id="IPR021124">
    <property type="entry name" value="CRISPR-assoc_prot_Cas5"/>
</dbReference>
<organism evidence="3 4">
    <name type="scientific">Galliscardovia ingluviei</name>
    <dbReference type="NCBI Taxonomy" id="1769422"/>
    <lineage>
        <taxon>Bacteria</taxon>
        <taxon>Bacillati</taxon>
        <taxon>Actinomycetota</taxon>
        <taxon>Actinomycetes</taxon>
        <taxon>Bifidobacteriales</taxon>
        <taxon>Bifidobacteriaceae</taxon>
        <taxon>Galliscardovia</taxon>
    </lineage>
</organism>
<dbReference type="InterPro" id="IPR013422">
    <property type="entry name" value="CRISPR-assoc_prot_Cas5_N"/>
</dbReference>
<keyword evidence="2" id="KW-0378">Hydrolase</keyword>
<dbReference type="CDD" id="cd09752">
    <property type="entry name" value="Cas5_I-C"/>
    <property type="match status" value="1"/>
</dbReference>
<dbReference type="EC" id="3.1.-.-" evidence="2"/>
<keyword evidence="2" id="KW-0255">Endonuclease</keyword>
<dbReference type="GO" id="GO:0051607">
    <property type="term" value="P:defense response to virus"/>
    <property type="evidence" value="ECO:0007669"/>
    <property type="project" value="UniProtKB-UniRule"/>
</dbReference>
<keyword evidence="2" id="KW-0694">RNA-binding</keyword>
<comment type="caution">
    <text evidence="3">The sequence shown here is derived from an EMBL/GenBank/DDBJ whole genome shotgun (WGS) entry which is preliminary data.</text>
</comment>